<dbReference type="HAMAP" id="MF_01343_B">
    <property type="entry name" value="Ribosomal_uS15_B"/>
    <property type="match status" value="1"/>
</dbReference>
<evidence type="ECO:0000256" key="2">
    <source>
        <dbReference type="ARBA" id="ARBA00022980"/>
    </source>
</evidence>
<dbReference type="GO" id="GO:0005737">
    <property type="term" value="C:cytoplasm"/>
    <property type="evidence" value="ECO:0007669"/>
    <property type="project" value="UniProtKB-ARBA"/>
</dbReference>
<dbReference type="Gene3D" id="6.10.250.3130">
    <property type="match status" value="1"/>
</dbReference>
<dbReference type="PROSITE" id="PS00362">
    <property type="entry name" value="RIBOSOMAL_S15"/>
    <property type="match status" value="1"/>
</dbReference>
<evidence type="ECO:0000256" key="1">
    <source>
        <dbReference type="ARBA" id="ARBA00008434"/>
    </source>
</evidence>
<dbReference type="SMART" id="SM01387">
    <property type="entry name" value="Ribosomal_S15"/>
    <property type="match status" value="1"/>
</dbReference>
<dbReference type="GO" id="GO:0005840">
    <property type="term" value="C:ribosome"/>
    <property type="evidence" value="ECO:0007669"/>
    <property type="project" value="UniProtKB-KW"/>
</dbReference>
<dbReference type="GO" id="GO:1990904">
    <property type="term" value="C:ribonucleoprotein complex"/>
    <property type="evidence" value="ECO:0007669"/>
    <property type="project" value="UniProtKB-KW"/>
</dbReference>
<dbReference type="Pfam" id="PF00312">
    <property type="entry name" value="Ribosomal_S15"/>
    <property type="match status" value="1"/>
</dbReference>
<dbReference type="InterPro" id="IPR000589">
    <property type="entry name" value="Ribosomal_uS15"/>
</dbReference>
<evidence type="ECO:0000313" key="7">
    <source>
        <dbReference type="EMBL" id="CAD8904392.1"/>
    </source>
</evidence>
<organism evidence="7">
    <name type="scientific">Corethron hystrix</name>
    <dbReference type="NCBI Taxonomy" id="216773"/>
    <lineage>
        <taxon>Eukaryota</taxon>
        <taxon>Sar</taxon>
        <taxon>Stramenopiles</taxon>
        <taxon>Ochrophyta</taxon>
        <taxon>Bacillariophyta</taxon>
        <taxon>Coscinodiscophyceae</taxon>
        <taxon>Corethrophycidae</taxon>
        <taxon>Corethrales</taxon>
        <taxon>Corethraceae</taxon>
        <taxon>Corethron</taxon>
    </lineage>
</organism>
<reference evidence="7" key="1">
    <citation type="submission" date="2021-01" db="EMBL/GenBank/DDBJ databases">
        <authorList>
            <person name="Corre E."/>
            <person name="Pelletier E."/>
            <person name="Niang G."/>
            <person name="Scheremetjew M."/>
            <person name="Finn R."/>
            <person name="Kale V."/>
            <person name="Holt S."/>
            <person name="Cochrane G."/>
            <person name="Meng A."/>
            <person name="Brown T."/>
            <person name="Cohen L."/>
        </authorList>
    </citation>
    <scope>NUCLEOTIDE SEQUENCE</scope>
    <source>
        <strain evidence="7">308</strain>
    </source>
</reference>
<dbReference type="SUPFAM" id="SSF47060">
    <property type="entry name" value="S15/NS1 RNA-binding domain"/>
    <property type="match status" value="1"/>
</dbReference>
<evidence type="ECO:0000256" key="6">
    <source>
        <dbReference type="SAM" id="MobiDB-lite"/>
    </source>
</evidence>
<evidence type="ECO:0000256" key="5">
    <source>
        <dbReference type="RuleBase" id="RU003920"/>
    </source>
</evidence>
<dbReference type="GO" id="GO:0003735">
    <property type="term" value="F:structural constituent of ribosome"/>
    <property type="evidence" value="ECO:0007669"/>
    <property type="project" value="InterPro"/>
</dbReference>
<dbReference type="PANTHER" id="PTHR23321:SF26">
    <property type="entry name" value="SMALL RIBOSOMAL SUBUNIT PROTEIN US15M"/>
    <property type="match status" value="1"/>
</dbReference>
<feature type="region of interest" description="Disordered" evidence="6">
    <location>
        <begin position="1"/>
        <end position="44"/>
    </location>
</feature>
<dbReference type="CDD" id="cd00353">
    <property type="entry name" value="Ribosomal_S15p_S13e"/>
    <property type="match status" value="1"/>
</dbReference>
<dbReference type="AlphaFoldDB" id="A0A7S1C329"/>
<dbReference type="NCBIfam" id="TIGR00952">
    <property type="entry name" value="S15_bact"/>
    <property type="match status" value="1"/>
</dbReference>
<dbReference type="Gene3D" id="1.10.287.10">
    <property type="entry name" value="S15/NS1, RNA-binding"/>
    <property type="match status" value="1"/>
</dbReference>
<dbReference type="PANTHER" id="PTHR23321">
    <property type="entry name" value="RIBOSOMAL PROTEIN S15, BACTERIAL AND ORGANELLAR"/>
    <property type="match status" value="1"/>
</dbReference>
<keyword evidence="3 4" id="KW-0687">Ribonucleoprotein</keyword>
<dbReference type="GO" id="GO:0006412">
    <property type="term" value="P:translation"/>
    <property type="evidence" value="ECO:0007669"/>
    <property type="project" value="InterPro"/>
</dbReference>
<dbReference type="InterPro" id="IPR005290">
    <property type="entry name" value="Ribosomal_uS15_bac-type"/>
</dbReference>
<protein>
    <recommendedName>
        <fullName evidence="5">30S ribosomal protein S15</fullName>
    </recommendedName>
</protein>
<proteinExistence type="inferred from homology"/>
<sequence>MSQELEDMLTDDGEEEPDDYILESNELDASEDTESEPSSSYTHSVSLDEIRKKWARAENDSGSPEFQIAGMTERIMYLTKHMQQNPKDFSTRRGLLALVNKRRRLLNYLFRVNQDKYVEIIASLGIRHKAPGRVMTREEVYGRFSQRKKK</sequence>
<evidence type="ECO:0000256" key="3">
    <source>
        <dbReference type="ARBA" id="ARBA00023274"/>
    </source>
</evidence>
<gene>
    <name evidence="7" type="ORF">CHYS00102_LOCUS31612</name>
</gene>
<dbReference type="InterPro" id="IPR009068">
    <property type="entry name" value="uS15_NS1_RNA-bd_sf"/>
</dbReference>
<evidence type="ECO:0000256" key="4">
    <source>
        <dbReference type="RuleBase" id="RU003919"/>
    </source>
</evidence>
<comment type="similarity">
    <text evidence="1 4">Belongs to the universal ribosomal protein uS15 family.</text>
</comment>
<keyword evidence="2 4" id="KW-0689">Ribosomal protein</keyword>
<name>A0A7S1C329_9STRA</name>
<accession>A0A7S1C329</accession>
<dbReference type="EMBL" id="HBFR01043187">
    <property type="protein sequence ID" value="CAD8904392.1"/>
    <property type="molecule type" value="Transcribed_RNA"/>
</dbReference>
<feature type="compositionally biased region" description="Acidic residues" evidence="6">
    <location>
        <begin position="1"/>
        <end position="35"/>
    </location>
</feature>